<proteinExistence type="predicted"/>
<reference evidence="1" key="1">
    <citation type="journal article" date="2016" name="Gigascience">
        <title>De novo construction of an expanded transcriptome assembly for the western tarnished plant bug, Lygus hesperus.</title>
        <authorList>
            <person name="Tassone E.E."/>
            <person name="Geib S.M."/>
            <person name="Hall B."/>
            <person name="Fabrick J.A."/>
            <person name="Brent C.S."/>
            <person name="Hull J.J."/>
        </authorList>
    </citation>
    <scope>NUCLEOTIDE SEQUENCE</scope>
</reference>
<gene>
    <name evidence="1" type="ORF">g.62671</name>
</gene>
<protein>
    <submittedName>
        <fullName evidence="1">Uncharacterized protein</fullName>
    </submittedName>
</protein>
<dbReference type="EMBL" id="GDHC01006473">
    <property type="protein sequence ID" value="JAQ12156.1"/>
    <property type="molecule type" value="Transcribed_RNA"/>
</dbReference>
<dbReference type="AlphaFoldDB" id="A0A146LZX3"/>
<accession>A0A146LZX3</accession>
<sequence>MSQKQLCTVSMPSLQSWYFMQLQAPLNPFVLPRSLYTTFPVLSLPSQEKVAGVGAGSAAKTATARANKAMDIANFMMSSSMSNCQLSSQTFRGSYILHTAQKVLIKNTHPLYFIFLWY</sequence>
<evidence type="ECO:0000313" key="1">
    <source>
        <dbReference type="EMBL" id="JAQ12156.1"/>
    </source>
</evidence>
<organism evidence="1">
    <name type="scientific">Lygus hesperus</name>
    <name type="common">Western plant bug</name>
    <dbReference type="NCBI Taxonomy" id="30085"/>
    <lineage>
        <taxon>Eukaryota</taxon>
        <taxon>Metazoa</taxon>
        <taxon>Ecdysozoa</taxon>
        <taxon>Arthropoda</taxon>
        <taxon>Hexapoda</taxon>
        <taxon>Insecta</taxon>
        <taxon>Pterygota</taxon>
        <taxon>Neoptera</taxon>
        <taxon>Paraneoptera</taxon>
        <taxon>Hemiptera</taxon>
        <taxon>Heteroptera</taxon>
        <taxon>Panheteroptera</taxon>
        <taxon>Cimicomorpha</taxon>
        <taxon>Miridae</taxon>
        <taxon>Mirini</taxon>
        <taxon>Lygus</taxon>
    </lineage>
</organism>
<name>A0A146LZX3_LYGHE</name>